<evidence type="ECO:0000256" key="1">
    <source>
        <dbReference type="SAM" id="SignalP"/>
    </source>
</evidence>
<proteinExistence type="predicted"/>
<feature type="chain" id="PRO_5011679329" description="Putative auto-transporter adhesin head GIN domain-containing protein" evidence="1">
    <location>
        <begin position="20"/>
        <end position="195"/>
    </location>
</feature>
<gene>
    <name evidence="3" type="ORF">SAMN05443550_102188</name>
</gene>
<evidence type="ECO:0000259" key="2">
    <source>
        <dbReference type="Pfam" id="PF10988"/>
    </source>
</evidence>
<name>A0A1H3Z199_9SPHI</name>
<keyword evidence="1" id="KW-0732">Signal</keyword>
<evidence type="ECO:0000313" key="4">
    <source>
        <dbReference type="Proteomes" id="UP000198850"/>
    </source>
</evidence>
<dbReference type="Gene3D" id="2.160.20.120">
    <property type="match status" value="1"/>
</dbReference>
<dbReference type="EMBL" id="FNRA01000002">
    <property type="protein sequence ID" value="SEA17114.1"/>
    <property type="molecule type" value="Genomic_DNA"/>
</dbReference>
<dbReference type="AlphaFoldDB" id="A0A1H3Z199"/>
<dbReference type="STRING" id="425514.SAMN05443550_102188"/>
<dbReference type="RefSeq" id="WP_090555353.1">
    <property type="nucleotide sequence ID" value="NZ_FNRA01000002.1"/>
</dbReference>
<dbReference type="OrthoDB" id="759627at2"/>
<feature type="domain" description="Putative auto-transporter adhesin head GIN" evidence="2">
    <location>
        <begin position="36"/>
        <end position="175"/>
    </location>
</feature>
<dbReference type="Pfam" id="PF10988">
    <property type="entry name" value="DUF2807"/>
    <property type="match status" value="1"/>
</dbReference>
<dbReference type="InterPro" id="IPR021255">
    <property type="entry name" value="DUF2807"/>
</dbReference>
<feature type="signal peptide" evidence="1">
    <location>
        <begin position="1"/>
        <end position="19"/>
    </location>
</feature>
<dbReference type="Proteomes" id="UP000198850">
    <property type="component" value="Unassembled WGS sequence"/>
</dbReference>
<evidence type="ECO:0000313" key="3">
    <source>
        <dbReference type="EMBL" id="SEA17114.1"/>
    </source>
</evidence>
<organism evidence="3 4">
    <name type="scientific">Pedobacter hartonius</name>
    <dbReference type="NCBI Taxonomy" id="425514"/>
    <lineage>
        <taxon>Bacteria</taxon>
        <taxon>Pseudomonadati</taxon>
        <taxon>Bacteroidota</taxon>
        <taxon>Sphingobacteriia</taxon>
        <taxon>Sphingobacteriales</taxon>
        <taxon>Sphingobacteriaceae</taxon>
        <taxon>Pedobacter</taxon>
    </lineage>
</organism>
<reference evidence="3 4" key="1">
    <citation type="submission" date="2016-10" db="EMBL/GenBank/DDBJ databases">
        <authorList>
            <person name="de Groot N.N."/>
        </authorList>
    </citation>
    <scope>NUCLEOTIDE SEQUENCE [LARGE SCALE GENOMIC DNA]</scope>
    <source>
        <strain evidence="3 4">DSM 19033</strain>
    </source>
</reference>
<protein>
    <recommendedName>
        <fullName evidence="2">Putative auto-transporter adhesin head GIN domain-containing protein</fullName>
    </recommendedName>
</protein>
<keyword evidence="4" id="KW-1185">Reference proteome</keyword>
<accession>A0A1H3Z199</accession>
<sequence>MKKLVTAIILWSSVIIASATERSIPFNSLSDTTNTDFKKIMVCGNTIVYFVQARKDQVTIDEGDPATVSIKQEGHKLTIFSDQKTPAIVTVYFKNIYRIDASDKVTVRSAGKINLENLQVLLRNDAKARIKTNTQSLYTVVDDGAKLELLGTTVQHISKIEERATLDVKNFTAQIIRQNQQDGIIARTADEAFKP</sequence>